<dbReference type="PANTHER" id="PTHR42910">
    <property type="entry name" value="TRANSPORTER SCO4007-RELATED"/>
    <property type="match status" value="1"/>
</dbReference>
<keyword evidence="8" id="KW-1185">Reference proteome</keyword>
<gene>
    <name evidence="7" type="ORF">U0C82_03445</name>
</gene>
<feature type="transmembrane region" description="Helical" evidence="5">
    <location>
        <begin position="373"/>
        <end position="393"/>
    </location>
</feature>
<dbReference type="InterPro" id="IPR011701">
    <property type="entry name" value="MFS"/>
</dbReference>
<keyword evidence="3 5" id="KW-0472">Membrane</keyword>
<feature type="region of interest" description="Disordered" evidence="4">
    <location>
        <begin position="1"/>
        <end position="21"/>
    </location>
</feature>
<evidence type="ECO:0000256" key="4">
    <source>
        <dbReference type="SAM" id="MobiDB-lite"/>
    </source>
</evidence>
<dbReference type="Pfam" id="PF07690">
    <property type="entry name" value="MFS_1"/>
    <property type="match status" value="1"/>
</dbReference>
<feature type="transmembrane region" description="Helical" evidence="5">
    <location>
        <begin position="114"/>
        <end position="132"/>
    </location>
</feature>
<feature type="transmembrane region" description="Helical" evidence="5">
    <location>
        <begin position="399"/>
        <end position="421"/>
    </location>
</feature>
<keyword evidence="2 5" id="KW-1133">Transmembrane helix</keyword>
<evidence type="ECO:0000259" key="6">
    <source>
        <dbReference type="PROSITE" id="PS50850"/>
    </source>
</evidence>
<dbReference type="Proteomes" id="UP001294412">
    <property type="component" value="Unassembled WGS sequence"/>
</dbReference>
<keyword evidence="1 5" id="KW-0812">Transmembrane</keyword>
<protein>
    <submittedName>
        <fullName evidence="7">MFS transporter</fullName>
    </submittedName>
</protein>
<feature type="transmembrane region" description="Helical" evidence="5">
    <location>
        <begin position="138"/>
        <end position="159"/>
    </location>
</feature>
<dbReference type="PROSITE" id="PS50850">
    <property type="entry name" value="MFS"/>
    <property type="match status" value="1"/>
</dbReference>
<feature type="transmembrane region" description="Helical" evidence="5">
    <location>
        <begin position="286"/>
        <end position="307"/>
    </location>
</feature>
<comment type="caution">
    <text evidence="7">The sequence shown here is derived from an EMBL/GenBank/DDBJ whole genome shotgun (WGS) entry which is preliminary data.</text>
</comment>
<dbReference type="CDD" id="cd17324">
    <property type="entry name" value="MFS_NepI_like"/>
    <property type="match status" value="1"/>
</dbReference>
<dbReference type="Gene3D" id="1.20.1250.20">
    <property type="entry name" value="MFS general substrate transporter like domains"/>
    <property type="match status" value="1"/>
</dbReference>
<dbReference type="InterPro" id="IPR036259">
    <property type="entry name" value="MFS_trans_sf"/>
</dbReference>
<feature type="transmembrane region" description="Helical" evidence="5">
    <location>
        <begin position="85"/>
        <end position="102"/>
    </location>
</feature>
<evidence type="ECO:0000313" key="8">
    <source>
        <dbReference type="Proteomes" id="UP001294412"/>
    </source>
</evidence>
<dbReference type="EMBL" id="JAXLPB010000001">
    <property type="protein sequence ID" value="MDY8108204.1"/>
    <property type="molecule type" value="Genomic_DNA"/>
</dbReference>
<dbReference type="SUPFAM" id="SSF103473">
    <property type="entry name" value="MFS general substrate transporter"/>
    <property type="match status" value="1"/>
</dbReference>
<feature type="transmembrane region" description="Helical" evidence="5">
    <location>
        <begin position="171"/>
        <end position="190"/>
    </location>
</feature>
<feature type="domain" description="Major facilitator superfamily (MFS) profile" evidence="6">
    <location>
        <begin position="46"/>
        <end position="426"/>
    </location>
</feature>
<feature type="transmembrane region" description="Helical" evidence="5">
    <location>
        <begin position="338"/>
        <end position="357"/>
    </location>
</feature>
<evidence type="ECO:0000256" key="5">
    <source>
        <dbReference type="SAM" id="Phobius"/>
    </source>
</evidence>
<feature type="transmembrane region" description="Helical" evidence="5">
    <location>
        <begin position="44"/>
        <end position="65"/>
    </location>
</feature>
<evidence type="ECO:0000313" key="7">
    <source>
        <dbReference type="EMBL" id="MDY8108204.1"/>
    </source>
</evidence>
<dbReference type="PANTHER" id="PTHR42910:SF1">
    <property type="entry name" value="MAJOR FACILITATOR SUPERFAMILY (MFS) PROFILE DOMAIN-CONTAINING PROTEIN"/>
    <property type="match status" value="1"/>
</dbReference>
<evidence type="ECO:0000256" key="3">
    <source>
        <dbReference type="ARBA" id="ARBA00023136"/>
    </source>
</evidence>
<feature type="transmembrane region" description="Helical" evidence="5">
    <location>
        <begin position="254"/>
        <end position="274"/>
    </location>
</feature>
<reference evidence="7 8" key="1">
    <citation type="submission" date="2023-12" db="EMBL/GenBank/DDBJ databases">
        <title>Description of Novel Strain Fulvimarina sp. 2208YS6-2-32 isolated from Uroteuthis (Photololigo) edulis.</title>
        <authorList>
            <person name="Park J.-S."/>
        </authorList>
    </citation>
    <scope>NUCLEOTIDE SEQUENCE [LARGE SCALE GENOMIC DNA]</scope>
    <source>
        <strain evidence="7 8">2208YS6-2-32</strain>
    </source>
</reference>
<name>A0ABU5I072_9HYPH</name>
<evidence type="ECO:0000256" key="2">
    <source>
        <dbReference type="ARBA" id="ARBA00022989"/>
    </source>
</evidence>
<accession>A0ABU5I072</accession>
<organism evidence="7 8">
    <name type="scientific">Fulvimarina uroteuthidis</name>
    <dbReference type="NCBI Taxonomy" id="3098149"/>
    <lineage>
        <taxon>Bacteria</taxon>
        <taxon>Pseudomonadati</taxon>
        <taxon>Pseudomonadota</taxon>
        <taxon>Alphaproteobacteria</taxon>
        <taxon>Hyphomicrobiales</taxon>
        <taxon>Aurantimonadaceae</taxon>
        <taxon>Fulvimarina</taxon>
    </lineage>
</organism>
<feature type="transmembrane region" description="Helical" evidence="5">
    <location>
        <begin position="314"/>
        <end position="332"/>
    </location>
</feature>
<proteinExistence type="predicted"/>
<evidence type="ECO:0000256" key="1">
    <source>
        <dbReference type="ARBA" id="ARBA00022692"/>
    </source>
</evidence>
<dbReference type="InterPro" id="IPR020846">
    <property type="entry name" value="MFS_dom"/>
</dbReference>
<feature type="transmembrane region" description="Helical" evidence="5">
    <location>
        <begin position="202"/>
        <end position="221"/>
    </location>
</feature>
<sequence>MFKRADRPLRPSALPDDPLKPVHVMTATSDAETGSTLASEPKGIGTVLTILFAFACGALAANLYYAQPLVALIGRDTGLAVSLESLIVTAAQAGYAIGLILLVPLGDIFENRKLILATMVLNLFSLAGLALLPGLFALFSMTLLVGITSVGAQMIVPLAASLAPAHKRGEIVGNVMTGLLGGILLARPVASFLAEHVGWRGVFGVSGLVVALILATGYFIIPSRQPRTGKGYRELIGSLGHLFVSEPVLRRRGLYHAAMFASFSMFWTAAPVILFREPFAFSPGEVALFTLAGVFGVVAAPVAGRLADRGHTHVGTMVAICLAIAAFVLAWFGQTTFWPLLLAGIVIDLGVQANLVLGQREIYQLDESIRNRLNAVYMTTFFLGGAIGSALASPLLETFGWTAVCLVGAGLPASALAYFLLVEREG</sequence>